<proteinExistence type="predicted"/>
<organism evidence="11 12">
    <name type="scientific">Microbotryum intermedium</name>
    <dbReference type="NCBI Taxonomy" id="269621"/>
    <lineage>
        <taxon>Eukaryota</taxon>
        <taxon>Fungi</taxon>
        <taxon>Dikarya</taxon>
        <taxon>Basidiomycota</taxon>
        <taxon>Pucciniomycotina</taxon>
        <taxon>Microbotryomycetes</taxon>
        <taxon>Microbotryales</taxon>
        <taxon>Microbotryaceae</taxon>
        <taxon>Microbotryum</taxon>
    </lineage>
</organism>
<feature type="transmembrane region" description="Helical" evidence="9">
    <location>
        <begin position="444"/>
        <end position="461"/>
    </location>
</feature>
<feature type="compositionally biased region" description="Basic and acidic residues" evidence="8">
    <location>
        <begin position="1287"/>
        <end position="1298"/>
    </location>
</feature>
<feature type="compositionally biased region" description="Low complexity" evidence="8">
    <location>
        <begin position="1302"/>
        <end position="1331"/>
    </location>
</feature>
<keyword evidence="4" id="KW-0677">Repeat</keyword>
<feature type="region of interest" description="Disordered" evidence="8">
    <location>
        <begin position="1463"/>
        <end position="1492"/>
    </location>
</feature>
<feature type="domain" description="SSD" evidence="10">
    <location>
        <begin position="442"/>
        <end position="601"/>
    </location>
</feature>
<evidence type="ECO:0000256" key="1">
    <source>
        <dbReference type="ARBA" id="ARBA00004240"/>
    </source>
</evidence>
<dbReference type="PANTHER" id="PTHR46378">
    <property type="entry name" value="STEROL REGULATORY ELEMENT-BINDING PROTEIN CLEAVAGE-ACTIVATING PROTEIN"/>
    <property type="match status" value="1"/>
</dbReference>
<evidence type="ECO:0000313" key="11">
    <source>
        <dbReference type="EMBL" id="SCV68948.1"/>
    </source>
</evidence>
<protein>
    <submittedName>
        <fullName evidence="11">BQ2448_1968 protein</fullName>
    </submittedName>
</protein>
<keyword evidence="9" id="KW-0812">Transmembrane</keyword>
<evidence type="ECO:0000256" key="4">
    <source>
        <dbReference type="ARBA" id="ARBA00022737"/>
    </source>
</evidence>
<dbReference type="InterPro" id="IPR053958">
    <property type="entry name" value="HMGCR/SNAP/NPC1-like_SSD"/>
</dbReference>
<dbReference type="InterPro" id="IPR030225">
    <property type="entry name" value="SCAP"/>
</dbReference>
<dbReference type="GO" id="GO:0045540">
    <property type="term" value="P:regulation of cholesterol biosynthetic process"/>
    <property type="evidence" value="ECO:0007669"/>
    <property type="project" value="TreeGrafter"/>
</dbReference>
<keyword evidence="6" id="KW-0333">Golgi apparatus</keyword>
<dbReference type="OrthoDB" id="6510177at2759"/>
<dbReference type="GO" id="GO:0032936">
    <property type="term" value="C:SREBP-SCAP complex"/>
    <property type="evidence" value="ECO:0007669"/>
    <property type="project" value="TreeGrafter"/>
</dbReference>
<dbReference type="EMBL" id="FMSP01000004">
    <property type="protein sequence ID" value="SCV68948.1"/>
    <property type="molecule type" value="Genomic_DNA"/>
</dbReference>
<evidence type="ECO:0000256" key="5">
    <source>
        <dbReference type="ARBA" id="ARBA00022824"/>
    </source>
</evidence>
<keyword evidence="9" id="KW-1133">Transmembrane helix</keyword>
<feature type="region of interest" description="Disordered" evidence="8">
    <location>
        <begin position="1231"/>
        <end position="1351"/>
    </location>
</feature>
<sequence>MDGATSASASSSLRARSRLGPKAEADGVGATSPLGPLGATSSTSSSIPFTKPSRSTKPSLKPAASDRLRLHRSHDDESLPALSLLLIISSWAASLCRRLFASFGWFISSYQIPALLVSGLLICSLLCPALLLYFSPTGPVPLASSPVARRGRGEFVWELEGLRRQGIISSEDEVCWDQFARYYQWRNVGAKIVRMEQLLVSSVDRQALAGGALGGAGVGLRRSSSTHAGVGALTKATLHKALQLQKELERRLLAGHVPGLSCIRDHRGRCAIASPVEWWNSEEALLADPDVHNTISKSSPNADMLKSLESNQNARMVPLTTPNTLVGIGRNRKGMVKHAHHLSMTFYLEDASNHSSAESFLTLQGVGSVAEEEARSQARATWKRVVGEVVSGKGWATSREQVGTVVEGKGPGKRVILKVGLISVWLPHLPRINVQGNPRLLEDIIYVLSYLAVIIYVTRAIRRLPQVNSPSGLILTGTVELTASGIMSLSVCWLFNWSFALVPWNLCAFLVLVCGVDNMLLWTHAVGKTNIRLSVPERIAAALAEEGPAASMVLAYELSICALMRCFINIQVMREIVLVIMVVLIVDFFLELTFFATILSIDLQRLELADLLRGTLSSARRQPPTPSEADDYEVHACLTTDAAHAPNGMLASAFSRARRAILDRPAAMTTFLLLFLIDFNLYLFYGPDHFLPAFCSETALASHRPLLAPSLSREIARSLQLGQRGESSRLGEVVPGAGAAFWRLINPANTSSAIHVYVEPVSIVRFFDDGMVAPESASIAGAAIVSTPWWITAGIVIAPIAVTLIVLYLLLLYLLKDAELLQIQRLISKQQRQEREEARRLLRKAVPEANVSVTTLRTSVDASDIELVASNADAIVTWSALEERVYLWRSLDRSPSPTTCFLEIPLAAEPPSLVALALDPSTCFCAAATMTGRILVWDLGRKLLIDFSSAGGNSNSIFGPATTLFAVPASSPNDLGQSAPPRTNHGSDIRYAFISIHQSGAVIVWDCVTRLSTVILGPQPVPETSDPRSGLGCPPRIRQLVVAPPRATTATAWPVLAQFCPSSGHFQLLRSTSASGDATAPWETIWSVRLRQSDDTVTAVAFGRFEIGVGASKMVRTVVCLGFLGGSLTVHLLPEEPETLSDDHAPLSPAALLTLELNGPVHQIRLAPGAKANGDKCAQCGHAISDGFYVVASTTSAVFVDRVFSPPPSGCSSCSGVFGIASRAIVSSTITRSSSQGSLNGGTVSAKRNPKKSLRRPSQAGIDAREAANGTAGGQAELRRTSLNGRRAHDITDTEGAKSKSGHGSSMDSSSSEGLGSDVTAATGDTTTKTSLSGAQDVSSPAKNDSLNPSSSPADVPLFNAASGLSVNSSTAAAYRLHAIEVSRCVNDQRGGWDLVERSVIGLRRQRPDESSASTWRVGPLSWAVWRVGLQIGAQEGNSELEGLLARADSASSLAEHNAFNTSLRRGSQTSATQSSTAAQLRRNMSHAAPSVRFESDTLRNLPFSRARPIVTALGDGALAVGLANQVAVIRRKGKSLLGS</sequence>
<dbReference type="Proteomes" id="UP000198372">
    <property type="component" value="Unassembled WGS sequence"/>
</dbReference>
<comment type="subcellular location">
    <subcellularLocation>
        <location evidence="1">Endoplasmic reticulum</location>
    </subcellularLocation>
    <subcellularLocation>
        <location evidence="2">Golgi apparatus membrane</location>
    </subcellularLocation>
</comment>
<evidence type="ECO:0000256" key="8">
    <source>
        <dbReference type="SAM" id="MobiDB-lite"/>
    </source>
</evidence>
<evidence type="ECO:0000256" key="2">
    <source>
        <dbReference type="ARBA" id="ARBA00004394"/>
    </source>
</evidence>
<evidence type="ECO:0000256" key="3">
    <source>
        <dbReference type="ARBA" id="ARBA00022574"/>
    </source>
</evidence>
<dbReference type="STRING" id="269621.A0A238FCT1"/>
<evidence type="ECO:0000259" key="10">
    <source>
        <dbReference type="PROSITE" id="PS50156"/>
    </source>
</evidence>
<name>A0A238FCT1_9BASI</name>
<feature type="region of interest" description="Disordered" evidence="8">
    <location>
        <begin position="1"/>
        <end position="67"/>
    </location>
</feature>
<feature type="compositionally biased region" description="Low complexity" evidence="8">
    <location>
        <begin position="1468"/>
        <end position="1480"/>
    </location>
</feature>
<feature type="transmembrane region" description="Helical" evidence="9">
    <location>
        <begin position="473"/>
        <end position="496"/>
    </location>
</feature>
<feature type="transmembrane region" description="Helical" evidence="9">
    <location>
        <begin position="576"/>
        <end position="599"/>
    </location>
</feature>
<feature type="transmembrane region" description="Helical" evidence="9">
    <location>
        <begin position="502"/>
        <end position="522"/>
    </location>
</feature>
<feature type="transmembrane region" description="Helical" evidence="9">
    <location>
        <begin position="112"/>
        <end position="134"/>
    </location>
</feature>
<gene>
    <name evidence="11" type="ORF">BQ2448_1968</name>
</gene>
<evidence type="ECO:0000313" key="12">
    <source>
        <dbReference type="Proteomes" id="UP000198372"/>
    </source>
</evidence>
<feature type="compositionally biased region" description="Low complexity" evidence="8">
    <location>
        <begin position="1"/>
        <end position="14"/>
    </location>
</feature>
<feature type="transmembrane region" description="Helical" evidence="9">
    <location>
        <begin position="789"/>
        <end position="815"/>
    </location>
</feature>
<dbReference type="GO" id="GO:0000139">
    <property type="term" value="C:Golgi membrane"/>
    <property type="evidence" value="ECO:0007669"/>
    <property type="project" value="UniProtKB-SubCell"/>
</dbReference>
<evidence type="ECO:0000256" key="6">
    <source>
        <dbReference type="ARBA" id="ARBA00023034"/>
    </source>
</evidence>
<accession>A0A238FCT1</accession>
<reference evidence="12" key="1">
    <citation type="submission" date="2016-09" db="EMBL/GenBank/DDBJ databases">
        <authorList>
            <person name="Jeantristanb JTB J.-T."/>
            <person name="Ricardo R."/>
        </authorList>
    </citation>
    <scope>NUCLEOTIDE SEQUENCE [LARGE SCALE GENOMIC DNA]</scope>
</reference>
<keyword evidence="3" id="KW-0853">WD repeat</keyword>
<feature type="compositionally biased region" description="Polar residues" evidence="8">
    <location>
        <begin position="1332"/>
        <end position="1351"/>
    </location>
</feature>
<dbReference type="PANTHER" id="PTHR46378:SF1">
    <property type="entry name" value="STEROL REGULATORY ELEMENT-BINDING PROTEIN CLEAVAGE-ACTIVATING PROTEIN"/>
    <property type="match status" value="1"/>
</dbReference>
<feature type="transmembrane region" description="Helical" evidence="9">
    <location>
        <begin position="666"/>
        <end position="685"/>
    </location>
</feature>
<keyword evidence="7 9" id="KW-0472">Membrane</keyword>
<dbReference type="Pfam" id="PF12349">
    <property type="entry name" value="Sterol-sensing"/>
    <property type="match status" value="1"/>
</dbReference>
<feature type="compositionally biased region" description="Polar residues" evidence="8">
    <location>
        <begin position="39"/>
        <end position="58"/>
    </location>
</feature>
<keyword evidence="12" id="KW-1185">Reference proteome</keyword>
<keyword evidence="5" id="KW-0256">Endoplasmic reticulum</keyword>
<dbReference type="PROSITE" id="PS50156">
    <property type="entry name" value="SSD"/>
    <property type="match status" value="1"/>
</dbReference>
<dbReference type="InterPro" id="IPR000731">
    <property type="entry name" value="SSD"/>
</dbReference>
<dbReference type="GO" id="GO:0032934">
    <property type="term" value="F:sterol binding"/>
    <property type="evidence" value="ECO:0007669"/>
    <property type="project" value="InterPro"/>
</dbReference>
<evidence type="ECO:0000256" key="9">
    <source>
        <dbReference type="SAM" id="Phobius"/>
    </source>
</evidence>
<evidence type="ECO:0000256" key="7">
    <source>
        <dbReference type="ARBA" id="ARBA00023136"/>
    </source>
</evidence>
<dbReference type="GO" id="GO:0032933">
    <property type="term" value="P:SREBP signaling pathway"/>
    <property type="evidence" value="ECO:0007669"/>
    <property type="project" value="InterPro"/>
</dbReference>
<feature type="transmembrane region" description="Helical" evidence="9">
    <location>
        <begin position="79"/>
        <end position="100"/>
    </location>
</feature>
<dbReference type="GO" id="GO:0005789">
    <property type="term" value="C:endoplasmic reticulum membrane"/>
    <property type="evidence" value="ECO:0007669"/>
    <property type="project" value="InterPro"/>
</dbReference>